<accession>Q948E6</accession>
<dbReference type="AlphaFoldDB" id="A0A5S6R7S8"/>
<sequence>MKYLTVMKQWLAAKCFKGPATKRKRKGREPREEEVLLARRRTGDGAWRLRSKTTGDGGAKAAGKSSVVGARRMCGSGVTLWGEEKARLQWTEGSLRARSEVWRESGEIDRVSERARR</sequence>
<reference evidence="1" key="2">
    <citation type="submission" date="2003-05" db="EMBL/GenBank/DDBJ databases">
        <authorList>
            <person name="Buell C.R."/>
            <person name="Wing R.A."/>
            <person name="McCombie W.R."/>
            <person name="Messing J."/>
            <person name="Yuan Q."/>
            <person name="Ouyang S."/>
        </authorList>
    </citation>
    <scope>NUCLEOTIDE SEQUENCE</scope>
</reference>
<organism evidence="1">
    <name type="scientific">Oryza sativa subsp. japonica</name>
    <name type="common">Rice</name>
    <dbReference type="NCBI Taxonomy" id="39947"/>
    <lineage>
        <taxon>Eukaryota</taxon>
        <taxon>Viridiplantae</taxon>
        <taxon>Streptophyta</taxon>
        <taxon>Embryophyta</taxon>
        <taxon>Tracheophyta</taxon>
        <taxon>Spermatophyta</taxon>
        <taxon>Magnoliopsida</taxon>
        <taxon>Liliopsida</taxon>
        <taxon>Poales</taxon>
        <taxon>Poaceae</taxon>
        <taxon>BOP clade</taxon>
        <taxon>Oryzoideae</taxon>
        <taxon>Oryzeae</taxon>
        <taxon>Oryzinae</taxon>
        <taxon>Oryza</taxon>
        <taxon>Oryza sativa</taxon>
    </lineage>
</organism>
<accession>A0A5S6R7S8</accession>
<dbReference type="EMBL" id="DP000086">
    <property type="protein sequence ID" value="AAP52017.1"/>
    <property type="molecule type" value="Genomic_DNA"/>
</dbReference>
<proteinExistence type="predicted"/>
<accession>Q7XH39</accession>
<gene>
    <name evidence="1" type="ordered locus">LOC_Os10g04410</name>
</gene>
<evidence type="ECO:0000313" key="1">
    <source>
        <dbReference type="EMBL" id="AAP52017.1"/>
    </source>
</evidence>
<protein>
    <submittedName>
        <fullName evidence="1">Uncharacterized protein</fullName>
    </submittedName>
</protein>
<reference evidence="1" key="3">
    <citation type="submission" date="2006-07" db="EMBL/GenBank/DDBJ databases">
        <authorList>
            <person name="Buell R."/>
        </authorList>
    </citation>
    <scope>NUCLEOTIDE SEQUENCE</scope>
</reference>
<name>A0A5S6R7S8_ORYSJ</name>
<reference evidence="1" key="1">
    <citation type="journal article" date="2003" name="Science">
        <title>In-depth view of structure, activity, and evolution of rice chromosome 10.</title>
        <authorList>
            <consortium name="Rice Chromosome 10 Sequencing Consortium"/>
        </authorList>
    </citation>
    <scope>NUCLEOTIDE SEQUENCE [LARGE SCALE GENOMIC DNA]</scope>
</reference>